<dbReference type="EMBL" id="KN419408">
    <property type="protein sequence ID" value="KHG21719.1"/>
    <property type="molecule type" value="Genomic_DNA"/>
</dbReference>
<proteinExistence type="predicted"/>
<protein>
    <submittedName>
        <fullName evidence="2">Serine/threonine-protein kinase MRCK alpha</fullName>
    </submittedName>
</protein>
<reference evidence="3" key="2">
    <citation type="submission" date="2014-09" db="EMBL/GenBank/DDBJ databases">
        <authorList>
            <person name="Mudge J."/>
            <person name="Ramaraj T."/>
            <person name="Lindquist I.E."/>
            <person name="Bharti A.K."/>
            <person name="Sundararajan A."/>
            <person name="Cameron C.T."/>
            <person name="Woodward J.E."/>
            <person name="May G.D."/>
            <person name="Brubaker C."/>
            <person name="Broadhvest J."/>
            <person name="Wilkins T.A."/>
        </authorList>
    </citation>
    <scope>NUCLEOTIDE SEQUENCE</scope>
    <source>
        <strain evidence="3">cv. AKA8401</strain>
    </source>
</reference>
<evidence type="ECO:0000313" key="1">
    <source>
        <dbReference type="EMBL" id="KHG09312.1"/>
    </source>
</evidence>
<sequence>MYFNFLRDVNRPQKLLKNLVDISSRVDVVDVLQPRIIPNVYHNTIADSPQKSISNQITSVANNEKMVIEKPMSTRDHYLHINLMEKLKKIPLIT</sequence>
<accession>A0A0B0PBL1</accession>
<organism evidence="2 3">
    <name type="scientific">Gossypium arboreum</name>
    <name type="common">Tree cotton</name>
    <name type="synonym">Gossypium nanking</name>
    <dbReference type="NCBI Taxonomy" id="29729"/>
    <lineage>
        <taxon>Eukaryota</taxon>
        <taxon>Viridiplantae</taxon>
        <taxon>Streptophyta</taxon>
        <taxon>Embryophyta</taxon>
        <taxon>Tracheophyta</taxon>
        <taxon>Spermatophyta</taxon>
        <taxon>Magnoliopsida</taxon>
        <taxon>eudicotyledons</taxon>
        <taxon>Gunneridae</taxon>
        <taxon>Pentapetalae</taxon>
        <taxon>rosids</taxon>
        <taxon>malvids</taxon>
        <taxon>Malvales</taxon>
        <taxon>Malvaceae</taxon>
        <taxon>Malvoideae</taxon>
        <taxon>Gossypium</taxon>
    </lineage>
</organism>
<keyword evidence="3" id="KW-1185">Reference proteome</keyword>
<evidence type="ECO:0000313" key="2">
    <source>
        <dbReference type="EMBL" id="KHG21719.1"/>
    </source>
</evidence>
<dbReference type="Proteomes" id="UP000032142">
    <property type="component" value="Unassembled WGS sequence"/>
</dbReference>
<evidence type="ECO:0000313" key="3">
    <source>
        <dbReference type="Proteomes" id="UP000032142"/>
    </source>
</evidence>
<dbReference type="EMBL" id="KN390404">
    <property type="protein sequence ID" value="KHG09312.1"/>
    <property type="molecule type" value="Genomic_DNA"/>
</dbReference>
<dbReference type="AlphaFoldDB" id="A0A0B0PBL1"/>
<keyword evidence="2" id="KW-0418">Kinase</keyword>
<keyword evidence="2" id="KW-0808">Transferase</keyword>
<reference evidence="2" key="1">
    <citation type="submission" date="2014-09" db="EMBL/GenBank/DDBJ databases">
        <title>G. arboreum L. cv. AKA8401 A2 genome assembly version 1.0.</title>
        <authorList>
            <person name="Mudge J."/>
            <person name="Ramaraj T."/>
            <person name="Lindquist I.E."/>
            <person name="Bharti A.K."/>
            <person name="Sundararajan A."/>
            <person name="Cameron C.T."/>
            <person name="Woodward J.E."/>
            <person name="May G.D."/>
            <person name="Brubaker C."/>
            <person name="Broadhvest J."/>
            <person name="Wilkins T.A."/>
        </authorList>
    </citation>
    <scope>NUCLEOTIDE SEQUENCE</scope>
</reference>
<dbReference type="GO" id="GO:0016301">
    <property type="term" value="F:kinase activity"/>
    <property type="evidence" value="ECO:0007669"/>
    <property type="project" value="UniProtKB-KW"/>
</dbReference>
<name>A0A0B0PBL1_GOSAR</name>
<gene>
    <name evidence="1" type="ORF">F383_13379</name>
    <name evidence="2" type="ORF">F383_28141</name>
</gene>